<evidence type="ECO:0000313" key="3">
    <source>
        <dbReference type="Proteomes" id="UP001198034"/>
    </source>
</evidence>
<evidence type="ECO:0000256" key="1">
    <source>
        <dbReference type="SAM" id="MobiDB-lite"/>
    </source>
</evidence>
<keyword evidence="3" id="KW-1185">Reference proteome</keyword>
<dbReference type="Gene3D" id="3.30.700.50">
    <property type="match status" value="1"/>
</dbReference>
<organism evidence="2 3">
    <name type="scientific">Deefgea salmonis</name>
    <dbReference type="NCBI Taxonomy" id="2875502"/>
    <lineage>
        <taxon>Bacteria</taxon>
        <taxon>Pseudomonadati</taxon>
        <taxon>Pseudomonadota</taxon>
        <taxon>Betaproteobacteria</taxon>
        <taxon>Neisseriales</taxon>
        <taxon>Chitinibacteraceae</taxon>
        <taxon>Deefgea</taxon>
    </lineage>
</organism>
<reference evidence="2 3" key="1">
    <citation type="submission" date="2021-10" db="EMBL/GenBank/DDBJ databases">
        <authorList>
            <person name="Chen M."/>
        </authorList>
    </citation>
    <scope>NUCLEOTIDE SEQUENCE [LARGE SCALE GENOMIC DNA]</scope>
    <source>
        <strain evidence="2 3">H3-26</strain>
    </source>
</reference>
<comment type="caution">
    <text evidence="2">The sequence shown here is derived from an EMBL/GenBank/DDBJ whole genome shotgun (WGS) entry which is preliminary data.</text>
</comment>
<evidence type="ECO:0000313" key="2">
    <source>
        <dbReference type="EMBL" id="MCB5196961.1"/>
    </source>
</evidence>
<dbReference type="Pfam" id="PF16732">
    <property type="entry name" value="ComP_DUS"/>
    <property type="match status" value="1"/>
</dbReference>
<name>A0ABS8BMM3_9NEIS</name>
<proteinExistence type="predicted"/>
<dbReference type="InterPro" id="IPR031982">
    <property type="entry name" value="PilE-like"/>
</dbReference>
<accession>A0ABS8BMM3</accession>
<protein>
    <submittedName>
        <fullName evidence="2">Type IV pilin protein</fullName>
    </submittedName>
</protein>
<sequence>MKKARRTDAQTVLMQNTNILERIYTTENKYSVSGTCSTSIITASPVDGATKYYTIALSNCEPSSYTLTATPEGSQADDGILEISHTGRKGWDKDNSGTVDYASDSENKW</sequence>
<feature type="region of interest" description="Disordered" evidence="1">
    <location>
        <begin position="68"/>
        <end position="109"/>
    </location>
</feature>
<dbReference type="EMBL" id="JAJAWG010000008">
    <property type="protein sequence ID" value="MCB5196961.1"/>
    <property type="molecule type" value="Genomic_DNA"/>
</dbReference>
<dbReference type="Proteomes" id="UP001198034">
    <property type="component" value="Unassembled WGS sequence"/>
</dbReference>
<gene>
    <name evidence="2" type="ORF">LG219_11840</name>
</gene>